<organism evidence="1 2">
    <name type="scientific">Calocera cornea HHB12733</name>
    <dbReference type="NCBI Taxonomy" id="1353952"/>
    <lineage>
        <taxon>Eukaryota</taxon>
        <taxon>Fungi</taxon>
        <taxon>Dikarya</taxon>
        <taxon>Basidiomycota</taxon>
        <taxon>Agaricomycotina</taxon>
        <taxon>Dacrymycetes</taxon>
        <taxon>Dacrymycetales</taxon>
        <taxon>Dacrymycetaceae</taxon>
        <taxon>Calocera</taxon>
    </lineage>
</organism>
<evidence type="ECO:0000313" key="2">
    <source>
        <dbReference type="Proteomes" id="UP000076842"/>
    </source>
</evidence>
<keyword evidence="2" id="KW-1185">Reference proteome</keyword>
<name>A0A165C0L8_9BASI</name>
<dbReference type="STRING" id="1353952.A0A165C0L8"/>
<dbReference type="CDD" id="cd18809">
    <property type="entry name" value="SF1_C_RecD"/>
    <property type="match status" value="1"/>
</dbReference>
<dbReference type="Gene3D" id="3.40.50.300">
    <property type="entry name" value="P-loop containing nucleotide triphosphate hydrolases"/>
    <property type="match status" value="1"/>
</dbReference>
<accession>A0A165C0L8</accession>
<dbReference type="AlphaFoldDB" id="A0A165C0L8"/>
<dbReference type="InParanoid" id="A0A165C0L8"/>
<sequence>MVHADFLTIHKAQGLELDYVIIHLENVKHRGAVYSALSRGKTPERTYVTGWDPSKVKTDQRAMIYLATARRASRS</sequence>
<reference evidence="1 2" key="1">
    <citation type="journal article" date="2016" name="Mol. Biol. Evol.">
        <title>Comparative Genomics of Early-Diverging Mushroom-Forming Fungi Provides Insights into the Origins of Lignocellulose Decay Capabilities.</title>
        <authorList>
            <person name="Nagy L.G."/>
            <person name="Riley R."/>
            <person name="Tritt A."/>
            <person name="Adam C."/>
            <person name="Daum C."/>
            <person name="Floudas D."/>
            <person name="Sun H."/>
            <person name="Yadav J.S."/>
            <person name="Pangilinan J."/>
            <person name="Larsson K.H."/>
            <person name="Matsuura K."/>
            <person name="Barry K."/>
            <person name="Labutti K."/>
            <person name="Kuo R."/>
            <person name="Ohm R.A."/>
            <person name="Bhattacharya S.S."/>
            <person name="Shirouzu T."/>
            <person name="Yoshinaga Y."/>
            <person name="Martin F.M."/>
            <person name="Grigoriev I.V."/>
            <person name="Hibbett D.S."/>
        </authorList>
    </citation>
    <scope>NUCLEOTIDE SEQUENCE [LARGE SCALE GENOMIC DNA]</scope>
    <source>
        <strain evidence="1 2">HHB12733</strain>
    </source>
</reference>
<proteinExistence type="predicted"/>
<dbReference type="SUPFAM" id="SSF52540">
    <property type="entry name" value="P-loop containing nucleoside triphosphate hydrolases"/>
    <property type="match status" value="1"/>
</dbReference>
<protein>
    <recommendedName>
        <fullName evidence="3">UvrD-like helicase C-terminal domain-containing protein</fullName>
    </recommendedName>
</protein>
<gene>
    <name evidence="1" type="ORF">CALCODRAFT_226066</name>
</gene>
<dbReference type="InterPro" id="IPR027417">
    <property type="entry name" value="P-loop_NTPase"/>
</dbReference>
<dbReference type="EMBL" id="KV424252">
    <property type="protein sequence ID" value="KZT50056.1"/>
    <property type="molecule type" value="Genomic_DNA"/>
</dbReference>
<dbReference type="Proteomes" id="UP000076842">
    <property type="component" value="Unassembled WGS sequence"/>
</dbReference>
<evidence type="ECO:0000313" key="1">
    <source>
        <dbReference type="EMBL" id="KZT50056.1"/>
    </source>
</evidence>
<evidence type="ECO:0008006" key="3">
    <source>
        <dbReference type="Google" id="ProtNLM"/>
    </source>
</evidence>